<dbReference type="RefSeq" id="WP_109929536.1">
    <property type="nucleotide sequence ID" value="NZ_QGNY01000003.1"/>
</dbReference>
<dbReference type="SUPFAM" id="SSF56935">
    <property type="entry name" value="Porins"/>
    <property type="match status" value="2"/>
</dbReference>
<dbReference type="PANTHER" id="PTHR30069">
    <property type="entry name" value="TONB-DEPENDENT OUTER MEMBRANE RECEPTOR"/>
    <property type="match status" value="1"/>
</dbReference>
<keyword evidence="2" id="KW-0812">Transmembrane</keyword>
<feature type="domain" description="TonB-dependent receptor plug" evidence="4">
    <location>
        <begin position="22"/>
        <end position="92"/>
    </location>
</feature>
<dbReference type="GO" id="GO:0009279">
    <property type="term" value="C:cell outer membrane"/>
    <property type="evidence" value="ECO:0007669"/>
    <property type="project" value="UniProtKB-SubCell"/>
</dbReference>
<dbReference type="InterPro" id="IPR039426">
    <property type="entry name" value="TonB-dep_rcpt-like"/>
</dbReference>
<dbReference type="GO" id="GO:0015344">
    <property type="term" value="F:siderophore uptake transmembrane transporter activity"/>
    <property type="evidence" value="ECO:0007669"/>
    <property type="project" value="TreeGrafter"/>
</dbReference>
<keyword evidence="1 3" id="KW-0732">Signal</keyword>
<dbReference type="PANTHER" id="PTHR30069:SF29">
    <property type="entry name" value="HEMOGLOBIN AND HEMOGLOBIN-HAPTOGLOBIN-BINDING PROTEIN 1-RELATED"/>
    <property type="match status" value="1"/>
</dbReference>
<dbReference type="GO" id="GO:0044718">
    <property type="term" value="P:siderophore transmembrane transport"/>
    <property type="evidence" value="ECO:0007669"/>
    <property type="project" value="TreeGrafter"/>
</dbReference>
<dbReference type="InterPro" id="IPR037066">
    <property type="entry name" value="Plug_dom_sf"/>
</dbReference>
<keyword evidence="2" id="KW-0813">Transport</keyword>
<evidence type="ECO:0000259" key="4">
    <source>
        <dbReference type="Pfam" id="PF07715"/>
    </source>
</evidence>
<comment type="subcellular location">
    <subcellularLocation>
        <location evidence="2">Cell outer membrane</location>
        <topology evidence="2">Multi-pass membrane protein</topology>
    </subcellularLocation>
</comment>
<keyword evidence="2" id="KW-0472">Membrane</keyword>
<dbReference type="NCBIfam" id="TIGR04057">
    <property type="entry name" value="SusC_RagA_signa"/>
    <property type="match status" value="1"/>
</dbReference>
<keyword evidence="6" id="KW-1185">Reference proteome</keyword>
<accession>A0A317EZZ3</accession>
<keyword evidence="2" id="KW-1134">Transmembrane beta strand</keyword>
<dbReference type="PROSITE" id="PS52016">
    <property type="entry name" value="TONB_DEPENDENT_REC_3"/>
    <property type="match status" value="1"/>
</dbReference>
<feature type="domain" description="TonB-dependent receptor plug" evidence="4">
    <location>
        <begin position="155"/>
        <end position="201"/>
    </location>
</feature>
<reference evidence="6" key="1">
    <citation type="submission" date="2018-05" db="EMBL/GenBank/DDBJ databases">
        <title>Pedobacter paludis sp. nov., isolated from wetland soil.</title>
        <authorList>
            <person name="Zhang Y."/>
        </authorList>
    </citation>
    <scope>NUCLEOTIDE SEQUENCE [LARGE SCALE GENOMIC DNA]</scope>
    <source>
        <strain evidence="6">R-8</strain>
    </source>
</reference>
<dbReference type="Proteomes" id="UP000245391">
    <property type="component" value="Unassembled WGS sequence"/>
</dbReference>
<protein>
    <recommendedName>
        <fullName evidence="4">TonB-dependent receptor plug domain-containing protein</fullName>
    </recommendedName>
</protein>
<comment type="similarity">
    <text evidence="2">Belongs to the TonB-dependent receptor family.</text>
</comment>
<evidence type="ECO:0000313" key="6">
    <source>
        <dbReference type="Proteomes" id="UP000245391"/>
    </source>
</evidence>
<dbReference type="InterPro" id="IPR012910">
    <property type="entry name" value="Plug_dom"/>
</dbReference>
<evidence type="ECO:0000256" key="1">
    <source>
        <dbReference type="ARBA" id="ARBA00022729"/>
    </source>
</evidence>
<evidence type="ECO:0000256" key="2">
    <source>
        <dbReference type="PROSITE-ProRule" id="PRU01360"/>
    </source>
</evidence>
<dbReference type="OrthoDB" id="1040521at2"/>
<sequence>MRKLLLVSIIFLGLALNVLAQKADSTKTVKITLRDSNPLSVREPLIVIDGNKQFVRGISSINGLDPNLIESVTVLKDSSATALYGIEGVAGVVIIKTKEGKGAVEAPMPPRVPNDKIDGKEVGISLRKQNPTASAKIDAQRLLIFGDSLSNSQLKPLYIIDGKEASDIDFKTVKPEDIESIEVLKDASSKSQYGDKANGGVVIIRTKKAKTAPKKN</sequence>
<dbReference type="Gene3D" id="2.170.130.10">
    <property type="entry name" value="TonB-dependent receptor, plug domain"/>
    <property type="match status" value="2"/>
</dbReference>
<evidence type="ECO:0000256" key="3">
    <source>
        <dbReference type="SAM" id="SignalP"/>
    </source>
</evidence>
<proteinExistence type="inferred from homology"/>
<feature type="signal peptide" evidence="3">
    <location>
        <begin position="1"/>
        <end position="20"/>
    </location>
</feature>
<feature type="chain" id="PRO_5016407994" description="TonB-dependent receptor plug domain-containing protein" evidence="3">
    <location>
        <begin position="21"/>
        <end position="216"/>
    </location>
</feature>
<name>A0A317EZZ3_9SPHI</name>
<dbReference type="AlphaFoldDB" id="A0A317EZZ3"/>
<organism evidence="5 6">
    <name type="scientific">Pedobacter paludis</name>
    <dbReference type="NCBI Taxonomy" id="2203212"/>
    <lineage>
        <taxon>Bacteria</taxon>
        <taxon>Pseudomonadati</taxon>
        <taxon>Bacteroidota</taxon>
        <taxon>Sphingobacteriia</taxon>
        <taxon>Sphingobacteriales</taxon>
        <taxon>Sphingobacteriaceae</taxon>
        <taxon>Pedobacter</taxon>
    </lineage>
</organism>
<dbReference type="Pfam" id="PF07715">
    <property type="entry name" value="Plug"/>
    <property type="match status" value="2"/>
</dbReference>
<comment type="caution">
    <text evidence="5">The sequence shown here is derived from an EMBL/GenBank/DDBJ whole genome shotgun (WGS) entry which is preliminary data.</text>
</comment>
<evidence type="ECO:0000313" key="5">
    <source>
        <dbReference type="EMBL" id="PWS32085.1"/>
    </source>
</evidence>
<keyword evidence="2" id="KW-0998">Cell outer membrane</keyword>
<dbReference type="EMBL" id="QGNY01000003">
    <property type="protein sequence ID" value="PWS32085.1"/>
    <property type="molecule type" value="Genomic_DNA"/>
</dbReference>
<dbReference type="InterPro" id="IPR023997">
    <property type="entry name" value="TonB-dep_OMP_SusC/RagA_CS"/>
</dbReference>
<gene>
    <name evidence="5" type="ORF">DF947_09930</name>
</gene>